<evidence type="ECO:0000313" key="2">
    <source>
        <dbReference type="Proteomes" id="UP000287243"/>
    </source>
</evidence>
<gene>
    <name evidence="1" type="ORF">BU251_07040</name>
</gene>
<dbReference type="AlphaFoldDB" id="A0A410P5M3"/>
<protein>
    <submittedName>
        <fullName evidence="1">Uncharacterized protein</fullName>
    </submittedName>
</protein>
<accession>A0A410P5M3</accession>
<dbReference type="RefSeq" id="WP_128700318.1">
    <property type="nucleotide sequence ID" value="NZ_CP019384.1"/>
</dbReference>
<reference evidence="1 2" key="1">
    <citation type="submission" date="2017-01" db="EMBL/GenBank/DDBJ databases">
        <title>First insights into the biology of 'candidatus Vampirococcus archaeovorus'.</title>
        <authorList>
            <person name="Kizina J."/>
            <person name="Jordan S."/>
            <person name="Stueber K."/>
            <person name="Reinhardt R."/>
            <person name="Harder J."/>
        </authorList>
    </citation>
    <scope>NUCLEOTIDE SEQUENCE [LARGE SCALE GENOMIC DNA]</scope>
    <source>
        <strain evidence="1 2">LiM</strain>
    </source>
</reference>
<sequence length="246" mass="29254">MKERLLVFLGNWSAEVVKYLIPAFFAYLFWRRQYLVQRENEQIVKRYLEHGIDILIERIEHALGIFRENFAHSLRILKIFKEKQATGIKLSSDDYSPLRFLRMKQESLYSLPFYKLFSLTGEDGRIFYEQAQHLFILVEESTNFYEYDLCIAIKEFVEGDKIRAAATEIFDEYLKRIENFNSRSEKFYALIGELQKIAYILETNAMSYKLLIDFHDRKEIKESIGRIKAHFDQRDNDGPGTNNPLT</sequence>
<organism evidence="1 2">
    <name type="scientific">Velamenicoccus archaeovorus</name>
    <dbReference type="NCBI Taxonomy" id="1930593"/>
    <lineage>
        <taxon>Bacteria</taxon>
        <taxon>Pseudomonadati</taxon>
        <taxon>Candidatus Omnitrophota</taxon>
        <taxon>Candidatus Velamenicoccus</taxon>
    </lineage>
</organism>
<proteinExistence type="predicted"/>
<dbReference type="Proteomes" id="UP000287243">
    <property type="component" value="Chromosome"/>
</dbReference>
<keyword evidence="2" id="KW-1185">Reference proteome</keyword>
<dbReference type="KEGG" id="vai:BU251_07040"/>
<name>A0A410P5M3_VELA1</name>
<dbReference type="EMBL" id="CP019384">
    <property type="protein sequence ID" value="QAT17485.1"/>
    <property type="molecule type" value="Genomic_DNA"/>
</dbReference>
<evidence type="ECO:0000313" key="1">
    <source>
        <dbReference type="EMBL" id="QAT17485.1"/>
    </source>
</evidence>